<dbReference type="EMBL" id="JAGTTL010000024">
    <property type="protein sequence ID" value="KAK6304001.1"/>
    <property type="molecule type" value="Genomic_DNA"/>
</dbReference>
<comment type="caution">
    <text evidence="2">The sequence shown here is derived from an EMBL/GenBank/DDBJ whole genome shotgun (WGS) entry which is preliminary data.</text>
</comment>
<gene>
    <name evidence="2" type="ORF">J4Q44_G00264550</name>
</gene>
<name>A0AAN8LHX5_9TELE</name>
<evidence type="ECO:0000313" key="3">
    <source>
        <dbReference type="Proteomes" id="UP001356427"/>
    </source>
</evidence>
<dbReference type="AlphaFoldDB" id="A0AAN8LHX5"/>
<keyword evidence="3" id="KW-1185">Reference proteome</keyword>
<dbReference type="Proteomes" id="UP001356427">
    <property type="component" value="Unassembled WGS sequence"/>
</dbReference>
<accession>A0AAN8LHX5</accession>
<protein>
    <submittedName>
        <fullName evidence="2">Uncharacterized protein</fullName>
    </submittedName>
</protein>
<feature type="region of interest" description="Disordered" evidence="1">
    <location>
        <begin position="1"/>
        <end position="25"/>
    </location>
</feature>
<evidence type="ECO:0000256" key="1">
    <source>
        <dbReference type="SAM" id="MobiDB-lite"/>
    </source>
</evidence>
<sequence>MRRSHHRRSKRSRTPRRRPTRKSDTRNNFCCLLNFRSKATSLRVCQQPKDHHVFRCSIPQPGLRLPGLVQ</sequence>
<organism evidence="2 3">
    <name type="scientific">Coregonus suidteri</name>
    <dbReference type="NCBI Taxonomy" id="861788"/>
    <lineage>
        <taxon>Eukaryota</taxon>
        <taxon>Metazoa</taxon>
        <taxon>Chordata</taxon>
        <taxon>Craniata</taxon>
        <taxon>Vertebrata</taxon>
        <taxon>Euteleostomi</taxon>
        <taxon>Actinopterygii</taxon>
        <taxon>Neopterygii</taxon>
        <taxon>Teleostei</taxon>
        <taxon>Protacanthopterygii</taxon>
        <taxon>Salmoniformes</taxon>
        <taxon>Salmonidae</taxon>
        <taxon>Coregoninae</taxon>
        <taxon>Coregonus</taxon>
    </lineage>
</organism>
<evidence type="ECO:0000313" key="2">
    <source>
        <dbReference type="EMBL" id="KAK6304001.1"/>
    </source>
</evidence>
<proteinExistence type="predicted"/>
<feature type="compositionally biased region" description="Basic residues" evidence="1">
    <location>
        <begin position="1"/>
        <end position="20"/>
    </location>
</feature>
<reference evidence="2 3" key="1">
    <citation type="submission" date="2021-04" db="EMBL/GenBank/DDBJ databases">
        <authorList>
            <person name="De Guttry C."/>
            <person name="Zahm M."/>
            <person name="Klopp C."/>
            <person name="Cabau C."/>
            <person name="Louis A."/>
            <person name="Berthelot C."/>
            <person name="Parey E."/>
            <person name="Roest Crollius H."/>
            <person name="Montfort J."/>
            <person name="Robinson-Rechavi M."/>
            <person name="Bucao C."/>
            <person name="Bouchez O."/>
            <person name="Gislard M."/>
            <person name="Lluch J."/>
            <person name="Milhes M."/>
            <person name="Lampietro C."/>
            <person name="Lopez Roques C."/>
            <person name="Donnadieu C."/>
            <person name="Braasch I."/>
            <person name="Desvignes T."/>
            <person name="Postlethwait J."/>
            <person name="Bobe J."/>
            <person name="Wedekind C."/>
            <person name="Guiguen Y."/>
        </authorList>
    </citation>
    <scope>NUCLEOTIDE SEQUENCE [LARGE SCALE GENOMIC DNA]</scope>
    <source>
        <strain evidence="2">Cs_M1</strain>
        <tissue evidence="2">Blood</tissue>
    </source>
</reference>